<dbReference type="OrthoDB" id="405996at2759"/>
<feature type="compositionally biased region" description="Low complexity" evidence="1">
    <location>
        <begin position="32"/>
        <end position="46"/>
    </location>
</feature>
<evidence type="ECO:0000256" key="1">
    <source>
        <dbReference type="SAM" id="MobiDB-lite"/>
    </source>
</evidence>
<dbReference type="InterPro" id="IPR002013">
    <property type="entry name" value="SAC_dom"/>
</dbReference>
<evidence type="ECO:0000259" key="2">
    <source>
        <dbReference type="Pfam" id="PF02383"/>
    </source>
</evidence>
<dbReference type="Pfam" id="PF02383">
    <property type="entry name" value="Syja_N"/>
    <property type="match status" value="1"/>
</dbReference>
<dbReference type="AlphaFoldDB" id="A0A161HHN6"/>
<dbReference type="GO" id="GO:0034593">
    <property type="term" value="F:phosphatidylinositol bisphosphate phosphatase activity"/>
    <property type="evidence" value="ECO:0007669"/>
    <property type="project" value="UniProtKB-ARBA"/>
</dbReference>
<proteinExistence type="predicted"/>
<dbReference type="KEGG" id="slb:AWJ20_3208"/>
<reference evidence="3 4" key="1">
    <citation type="submission" date="2016-02" db="EMBL/GenBank/DDBJ databases">
        <title>Complete genome sequence and transcriptome regulation of the pentose utilising yeast Sugiyamaella lignohabitans.</title>
        <authorList>
            <person name="Bellasio M."/>
            <person name="Peymann A."/>
            <person name="Valli M."/>
            <person name="Sipitzky M."/>
            <person name="Graf A."/>
            <person name="Sauer M."/>
            <person name="Marx H."/>
            <person name="Mattanovich D."/>
        </authorList>
    </citation>
    <scope>NUCLEOTIDE SEQUENCE [LARGE SCALE GENOMIC DNA]</scope>
    <source>
        <strain evidence="3 4">CBS 10342</strain>
    </source>
</reference>
<evidence type="ECO:0000313" key="4">
    <source>
        <dbReference type="Proteomes" id="UP000189580"/>
    </source>
</evidence>
<feature type="compositionally biased region" description="Gly residues" evidence="1">
    <location>
        <begin position="56"/>
        <end position="70"/>
    </location>
</feature>
<name>A0A161HHN6_9ASCO</name>
<dbReference type="EMBL" id="CP014503">
    <property type="protein sequence ID" value="ANB15580.1"/>
    <property type="molecule type" value="Genomic_DNA"/>
</dbReference>
<sequence length="210" mass="23161">MKVYLKEHPRSLALGTDDYFLIFRYFGSDGTSGLNSSTASSSQTNLDYNSKSVGSSGQGANGGSGNSSGGGHHHHHQRPPFEAKCIAEFKKIEHVDVEAYVPLSRSECFGFLGLINIDRDIYLCTITRQAEVASPRQGDTICRIYGVEFHCLTKPDWDFVSLDANGYAIDVLNSPADQVEHPCTSIRKLLSNGSFYYSTNFDLTSVMQNR</sequence>
<dbReference type="RefSeq" id="XP_018738057.1">
    <property type="nucleotide sequence ID" value="XM_018880216.1"/>
</dbReference>
<feature type="region of interest" description="Disordered" evidence="1">
    <location>
        <begin position="32"/>
        <end position="78"/>
    </location>
</feature>
<accession>A0A161HHN6</accession>
<keyword evidence="4" id="KW-1185">Reference proteome</keyword>
<dbReference type="GeneID" id="30035205"/>
<protein>
    <submittedName>
        <fullName evidence="3">Phosphatidylinositol-3-/phosphoinositide 5-phosphatase INP53</fullName>
    </submittedName>
</protein>
<dbReference type="Proteomes" id="UP000189580">
    <property type="component" value="Chromosome b"/>
</dbReference>
<gene>
    <name evidence="3" type="primary">INP53</name>
    <name evidence="3" type="ORF">AWJ20_3208</name>
</gene>
<feature type="domain" description="SAC" evidence="2">
    <location>
        <begin position="109"/>
        <end position="210"/>
    </location>
</feature>
<organism evidence="3 4">
    <name type="scientific">Sugiyamaella lignohabitans</name>
    <dbReference type="NCBI Taxonomy" id="796027"/>
    <lineage>
        <taxon>Eukaryota</taxon>
        <taxon>Fungi</taxon>
        <taxon>Dikarya</taxon>
        <taxon>Ascomycota</taxon>
        <taxon>Saccharomycotina</taxon>
        <taxon>Dipodascomycetes</taxon>
        <taxon>Dipodascales</taxon>
        <taxon>Trichomonascaceae</taxon>
        <taxon>Sugiyamaella</taxon>
    </lineage>
</organism>
<evidence type="ECO:0000313" key="3">
    <source>
        <dbReference type="EMBL" id="ANB15580.1"/>
    </source>
</evidence>
<dbReference type="GO" id="GO:0046856">
    <property type="term" value="P:phosphatidylinositol dephosphorylation"/>
    <property type="evidence" value="ECO:0007669"/>
    <property type="project" value="UniProtKB-ARBA"/>
</dbReference>